<accession>A0AAN0I8N3</accession>
<evidence type="ECO:0000256" key="1">
    <source>
        <dbReference type="ARBA" id="ARBA00007905"/>
    </source>
</evidence>
<dbReference type="InterPro" id="IPR018170">
    <property type="entry name" value="Aldo/ket_reductase_CS"/>
</dbReference>
<dbReference type="PROSITE" id="PS00063">
    <property type="entry name" value="ALDOKETO_REDUCTASE_3"/>
    <property type="match status" value="2"/>
</dbReference>
<protein>
    <recommendedName>
        <fullName evidence="4">NADP-dependent oxidoreductase domain-containing protein</fullName>
    </recommendedName>
</protein>
<dbReference type="GO" id="GO:0016491">
    <property type="term" value="F:oxidoreductase activity"/>
    <property type="evidence" value="ECO:0007669"/>
    <property type="project" value="UniProtKB-KW"/>
</dbReference>
<evidence type="ECO:0000256" key="3">
    <source>
        <dbReference type="ARBA" id="ARBA00023002"/>
    </source>
</evidence>
<dbReference type="Gene3D" id="3.20.20.100">
    <property type="entry name" value="NADP-dependent oxidoreductase domain"/>
    <property type="match status" value="2"/>
</dbReference>
<evidence type="ECO:0000313" key="5">
    <source>
        <dbReference type="EnsemblMetazoa" id="XP_003382568.2"/>
    </source>
</evidence>
<dbReference type="FunFam" id="3.20.20.100:FF:000013">
    <property type="entry name" value="NADPH-dependent codeinone reductase 1-1"/>
    <property type="match status" value="1"/>
</dbReference>
<feature type="domain" description="NADP-dependent oxidoreductase" evidence="4">
    <location>
        <begin position="339"/>
        <end position="614"/>
    </location>
</feature>
<dbReference type="InterPro" id="IPR036812">
    <property type="entry name" value="NAD(P)_OxRdtase_dom_sf"/>
</dbReference>
<evidence type="ECO:0000256" key="2">
    <source>
        <dbReference type="ARBA" id="ARBA00022857"/>
    </source>
</evidence>
<name>A0AAN0I8N3_AMPQE</name>
<dbReference type="GeneID" id="100640350"/>
<proteinExistence type="inferred from homology"/>
<dbReference type="SUPFAM" id="SSF51430">
    <property type="entry name" value="NAD(P)-linked oxidoreductase"/>
    <property type="match status" value="2"/>
</dbReference>
<dbReference type="KEGG" id="aqu:100640350"/>
<sequence length="646" mass="71692">MEQASIILNNGTSIPPFGLGTWLAKEGVGNAVEVAIRAGYRHLDCADRYNNEGEIGMTLQKLFKEGLVKREELYITSKLSCLMMACKEDVLESFYNVLKDLQLDYLDLFLIHVPFALKKGVLSLATCDKSDIIGYDPTIIANVWTVLEDLVSKGLTRSIGVSNFSITKMENLLKTATIIPAVNQVECHIYLQQPKLQQYCKNKGIVLEAYAPLGSPGRSSKPPDEPVVLEDATVKEIASKHGANPAQVCIAFLLQLGLVVIPKSVTESRIIENLKATELVLTDEEMKSLKAIDKNFRLLSFQWFAPDKTLDQIWDTSEDEAFVLARIILNNGTNIPAFGLGTWQAKEGVGNALEVAIRAGYRHLDCADRYNNESDIGTTLQKLFKEGLVKREELYITSKLSCLMMACKEDVLESFDNVLKDLQLDYLDLFLIHVPFAVKKGVTSIAKCDKSDIIGYDPTLISNIWTTLEELVGKGLLKSIGVSNFSITKIENLLKTAKIVPAVNQVECHIYLQQPKLQQYCKSKGIVVEAYAPLGSPKRFGISPDEPVVMEDPIVKQIAAKHGATPAQVCIAFLLQLGLVVIPKSVTESRIIENLKATELVLTDGEMKSLRAIDKNCRLFTFKVFDPSKTLDDIWDIPNDEAFVLQ</sequence>
<dbReference type="RefSeq" id="XP_003382568.2">
    <property type="nucleotide sequence ID" value="XM_003382520.2"/>
</dbReference>
<dbReference type="InterPro" id="IPR020471">
    <property type="entry name" value="AKR"/>
</dbReference>
<dbReference type="PROSITE" id="PS00798">
    <property type="entry name" value="ALDOKETO_REDUCTASE_1"/>
    <property type="match status" value="2"/>
</dbReference>
<evidence type="ECO:0000313" key="6">
    <source>
        <dbReference type="Proteomes" id="UP000007879"/>
    </source>
</evidence>
<dbReference type="PROSITE" id="PS00062">
    <property type="entry name" value="ALDOKETO_REDUCTASE_2"/>
    <property type="match status" value="1"/>
</dbReference>
<dbReference type="InterPro" id="IPR023210">
    <property type="entry name" value="NADP_OxRdtase_dom"/>
</dbReference>
<dbReference type="PRINTS" id="PR00069">
    <property type="entry name" value="ALDKETRDTASE"/>
</dbReference>
<dbReference type="FunFam" id="3.20.20.100:FF:000006">
    <property type="entry name" value="Aldo-keto reductase family 1 member A1"/>
    <property type="match status" value="1"/>
</dbReference>
<keyword evidence="3" id="KW-0560">Oxidoreductase</keyword>
<reference evidence="6" key="1">
    <citation type="journal article" date="2010" name="Nature">
        <title>The Amphimedon queenslandica genome and the evolution of animal complexity.</title>
        <authorList>
            <person name="Srivastava M."/>
            <person name="Simakov O."/>
            <person name="Chapman J."/>
            <person name="Fahey B."/>
            <person name="Gauthier M.E."/>
            <person name="Mitros T."/>
            <person name="Richards G.S."/>
            <person name="Conaco C."/>
            <person name="Dacre M."/>
            <person name="Hellsten U."/>
            <person name="Larroux C."/>
            <person name="Putnam N.H."/>
            <person name="Stanke M."/>
            <person name="Adamska M."/>
            <person name="Darling A."/>
            <person name="Degnan S.M."/>
            <person name="Oakley T.H."/>
            <person name="Plachetzki D.C."/>
            <person name="Zhai Y."/>
            <person name="Adamski M."/>
            <person name="Calcino A."/>
            <person name="Cummins S.F."/>
            <person name="Goodstein D.M."/>
            <person name="Harris C."/>
            <person name="Jackson D.J."/>
            <person name="Leys S.P."/>
            <person name="Shu S."/>
            <person name="Woodcroft B.J."/>
            <person name="Vervoort M."/>
            <person name="Kosik K.S."/>
            <person name="Manning G."/>
            <person name="Degnan B.M."/>
            <person name="Rokhsar D.S."/>
        </authorList>
    </citation>
    <scope>NUCLEOTIDE SEQUENCE [LARGE SCALE GENOMIC DNA]</scope>
</reference>
<dbReference type="Proteomes" id="UP000007879">
    <property type="component" value="Unassembled WGS sequence"/>
</dbReference>
<evidence type="ECO:0000259" key="4">
    <source>
        <dbReference type="Pfam" id="PF00248"/>
    </source>
</evidence>
<comment type="similarity">
    <text evidence="1">Belongs to the aldo/keto reductase family.</text>
</comment>
<dbReference type="AlphaFoldDB" id="A0AAN0I8N3"/>
<reference evidence="5" key="2">
    <citation type="submission" date="2024-06" db="UniProtKB">
        <authorList>
            <consortium name="EnsemblMetazoa"/>
        </authorList>
    </citation>
    <scope>IDENTIFICATION</scope>
</reference>
<dbReference type="EnsemblMetazoa" id="XM_003382520.2">
    <property type="protein sequence ID" value="XP_003382568.2"/>
    <property type="gene ID" value="LOC100640350"/>
</dbReference>
<dbReference type="Pfam" id="PF00248">
    <property type="entry name" value="Aldo_ket_red"/>
    <property type="match status" value="2"/>
</dbReference>
<organism evidence="5 6">
    <name type="scientific">Amphimedon queenslandica</name>
    <name type="common">Sponge</name>
    <dbReference type="NCBI Taxonomy" id="400682"/>
    <lineage>
        <taxon>Eukaryota</taxon>
        <taxon>Metazoa</taxon>
        <taxon>Porifera</taxon>
        <taxon>Demospongiae</taxon>
        <taxon>Heteroscleromorpha</taxon>
        <taxon>Haplosclerida</taxon>
        <taxon>Niphatidae</taxon>
        <taxon>Amphimedon</taxon>
    </lineage>
</organism>
<keyword evidence="2" id="KW-0521">NADP</keyword>
<feature type="domain" description="NADP-dependent oxidoreductase" evidence="4">
    <location>
        <begin position="20"/>
        <end position="293"/>
    </location>
</feature>
<keyword evidence="6" id="KW-1185">Reference proteome</keyword>
<dbReference type="PANTHER" id="PTHR11732">
    <property type="entry name" value="ALDO/KETO REDUCTASE"/>
    <property type="match status" value="1"/>
</dbReference>